<keyword evidence="4" id="KW-1185">Reference proteome</keyword>
<evidence type="ECO:0000256" key="1">
    <source>
        <dbReference type="SAM" id="Phobius"/>
    </source>
</evidence>
<sequence>MATETDAPTAPAPSPRRRRLARRLVAAVVALALLAVAAVAGVGWYFSGVATEVEHGREYDLTILDAGNGTVTLPRDPGTLRPGVWGLEWSGGRAILGPVTAATATTVTRRIDRAVQGTPVKGARAVIDHWVYAGDPRTALGLEFEQVTYPSKLGPMPAWLLPGAGLNRPWVIAVHGHNADRAETFRAMRAVRRTGLPMLSIAYRNDTGAPASPDGRNNLGHTEWNEVASAIAYARSRGATSVILYGWSMGGAMVMRTLRAVPEGVQGVVLDSPVMDWGATLDKQGADRGLPSPVTWAAKQILQLRTGIDLKDFDQRRYAARLKVPVLMYTVTEDEMVDNAPSEEFARRAPRGLVTHVSMKSDHTDGWNVDPRGYEAALDTFLRKTARL</sequence>
<keyword evidence="1" id="KW-0472">Membrane</keyword>
<dbReference type="SUPFAM" id="SSF53474">
    <property type="entry name" value="alpha/beta-Hydrolases"/>
    <property type="match status" value="1"/>
</dbReference>
<comment type="caution">
    <text evidence="3">The sequence shown here is derived from an EMBL/GenBank/DDBJ whole genome shotgun (WGS) entry which is preliminary data.</text>
</comment>
<gene>
    <name evidence="3" type="ORF">HNR61_000261</name>
</gene>
<dbReference type="Proteomes" id="UP000572680">
    <property type="component" value="Unassembled WGS sequence"/>
</dbReference>
<dbReference type="Pfam" id="PF12697">
    <property type="entry name" value="Abhydrolase_6"/>
    <property type="match status" value="1"/>
</dbReference>
<evidence type="ECO:0000259" key="2">
    <source>
        <dbReference type="Pfam" id="PF12697"/>
    </source>
</evidence>
<evidence type="ECO:0000313" key="4">
    <source>
        <dbReference type="Proteomes" id="UP000572680"/>
    </source>
</evidence>
<name>A0A7W3LI98_ACTNM</name>
<feature type="transmembrane region" description="Helical" evidence="1">
    <location>
        <begin position="24"/>
        <end position="46"/>
    </location>
</feature>
<keyword evidence="1" id="KW-0812">Transmembrane</keyword>
<dbReference type="EMBL" id="JACJIA010000001">
    <property type="protein sequence ID" value="MBA8948663.1"/>
    <property type="molecule type" value="Genomic_DNA"/>
</dbReference>
<evidence type="ECO:0000313" key="3">
    <source>
        <dbReference type="EMBL" id="MBA8948663.1"/>
    </source>
</evidence>
<keyword evidence="1" id="KW-1133">Transmembrane helix</keyword>
<dbReference type="Gene3D" id="3.40.50.1820">
    <property type="entry name" value="alpha/beta hydrolase"/>
    <property type="match status" value="1"/>
</dbReference>
<dbReference type="GO" id="GO:0003824">
    <property type="term" value="F:catalytic activity"/>
    <property type="evidence" value="ECO:0007669"/>
    <property type="project" value="UniProtKB-ARBA"/>
</dbReference>
<organism evidence="3 4">
    <name type="scientific">Actinomadura namibiensis</name>
    <dbReference type="NCBI Taxonomy" id="182080"/>
    <lineage>
        <taxon>Bacteria</taxon>
        <taxon>Bacillati</taxon>
        <taxon>Actinomycetota</taxon>
        <taxon>Actinomycetes</taxon>
        <taxon>Streptosporangiales</taxon>
        <taxon>Thermomonosporaceae</taxon>
        <taxon>Actinomadura</taxon>
    </lineage>
</organism>
<dbReference type="InterPro" id="IPR000073">
    <property type="entry name" value="AB_hydrolase_1"/>
</dbReference>
<feature type="domain" description="AB hydrolase-1" evidence="2">
    <location>
        <begin position="171"/>
        <end position="337"/>
    </location>
</feature>
<dbReference type="AlphaFoldDB" id="A0A7W3LI98"/>
<dbReference type="RefSeq" id="WP_182841270.1">
    <property type="nucleotide sequence ID" value="NZ_BAAALP010000015.1"/>
</dbReference>
<reference evidence="3 4" key="1">
    <citation type="submission" date="2020-08" db="EMBL/GenBank/DDBJ databases">
        <title>Genomic Encyclopedia of Type Strains, Phase IV (KMG-IV): sequencing the most valuable type-strain genomes for metagenomic binning, comparative biology and taxonomic classification.</title>
        <authorList>
            <person name="Goeker M."/>
        </authorList>
    </citation>
    <scope>NUCLEOTIDE SEQUENCE [LARGE SCALE GENOMIC DNA]</scope>
    <source>
        <strain evidence="3 4">DSM 44197</strain>
    </source>
</reference>
<dbReference type="InterPro" id="IPR029058">
    <property type="entry name" value="AB_hydrolase_fold"/>
</dbReference>
<protein>
    <recommendedName>
        <fullName evidence="2">AB hydrolase-1 domain-containing protein</fullName>
    </recommendedName>
</protein>
<proteinExistence type="predicted"/>
<accession>A0A7W3LI98</accession>